<name>A0ABS2M9M7_9ACTN</name>
<dbReference type="CDD" id="cd06550">
    <property type="entry name" value="TM_ABC_iron-siderophores_like"/>
    <property type="match status" value="1"/>
</dbReference>
<dbReference type="Proteomes" id="UP000732378">
    <property type="component" value="Unassembled WGS sequence"/>
</dbReference>
<evidence type="ECO:0000256" key="4">
    <source>
        <dbReference type="ARBA" id="ARBA00022475"/>
    </source>
</evidence>
<keyword evidence="6 8" id="KW-1133">Transmembrane helix</keyword>
<evidence type="ECO:0000256" key="1">
    <source>
        <dbReference type="ARBA" id="ARBA00004651"/>
    </source>
</evidence>
<dbReference type="Gene3D" id="1.10.3470.10">
    <property type="entry name" value="ABC transporter involved in vitamin B12 uptake, BtuC"/>
    <property type="match status" value="1"/>
</dbReference>
<feature type="transmembrane region" description="Helical" evidence="8">
    <location>
        <begin position="164"/>
        <end position="184"/>
    </location>
</feature>
<gene>
    <name evidence="9" type="ORF">JOE61_001702</name>
</gene>
<protein>
    <submittedName>
        <fullName evidence="9">Iron complex transport system permease protein</fullName>
    </submittedName>
</protein>
<keyword evidence="5 8" id="KW-0812">Transmembrane</keyword>
<comment type="caution">
    <text evidence="9">The sequence shown here is derived from an EMBL/GenBank/DDBJ whole genome shotgun (WGS) entry which is preliminary data.</text>
</comment>
<dbReference type="Pfam" id="PF01032">
    <property type="entry name" value="FecCD"/>
    <property type="match status" value="1"/>
</dbReference>
<evidence type="ECO:0000256" key="8">
    <source>
        <dbReference type="SAM" id="Phobius"/>
    </source>
</evidence>
<evidence type="ECO:0000256" key="6">
    <source>
        <dbReference type="ARBA" id="ARBA00022989"/>
    </source>
</evidence>
<evidence type="ECO:0000256" key="7">
    <source>
        <dbReference type="ARBA" id="ARBA00023136"/>
    </source>
</evidence>
<sequence>MTATTPSPPPAPSPAVRRARRGRWGAAAPLLLGASVVAALALLSLFVGVSDVSPAALLRGDSDAWELVAVSRGPRTTALVLAGVSLSIAGLIMQVLVRNRFVDPSTAGTVDSATLGLVVVMLYAPGLPLIAKAGVASVFALAGTGVFLALLSRMPLRSPVMVPLVGLMFGGVVGAASSFVAYRFDLVQSLLAWTTADFSGILRGRYELLWVAGVLAVVAWVVADRFTIAGLGAEVATGLGVDHRRVLMTGLVVVALVSAVVVTTAGVIPFLGLVVPNVVRLFLGDHVRRSIPWVALVGAGFVLVCDVLGRTLRHPYEIPLGVVVGVVGSVVFLVLLLKGSSRVG</sequence>
<evidence type="ECO:0000313" key="10">
    <source>
        <dbReference type="Proteomes" id="UP000732378"/>
    </source>
</evidence>
<dbReference type="SUPFAM" id="SSF81345">
    <property type="entry name" value="ABC transporter involved in vitamin B12 uptake, BtuC"/>
    <property type="match status" value="1"/>
</dbReference>
<keyword evidence="7 8" id="KW-0472">Membrane</keyword>
<feature type="transmembrane region" description="Helical" evidence="8">
    <location>
        <begin position="78"/>
        <end position="97"/>
    </location>
</feature>
<dbReference type="InterPro" id="IPR037294">
    <property type="entry name" value="ABC_BtuC-like"/>
</dbReference>
<evidence type="ECO:0000256" key="3">
    <source>
        <dbReference type="ARBA" id="ARBA00022448"/>
    </source>
</evidence>
<proteinExistence type="inferred from homology"/>
<keyword evidence="3" id="KW-0813">Transport</keyword>
<feature type="transmembrane region" description="Helical" evidence="8">
    <location>
        <begin position="316"/>
        <end position="337"/>
    </location>
</feature>
<comment type="similarity">
    <text evidence="2">Belongs to the binding-protein-dependent transport system permease family. FecCD subfamily.</text>
</comment>
<feature type="transmembrane region" description="Helical" evidence="8">
    <location>
        <begin position="133"/>
        <end position="152"/>
    </location>
</feature>
<feature type="transmembrane region" description="Helical" evidence="8">
    <location>
        <begin position="246"/>
        <end position="271"/>
    </location>
</feature>
<feature type="transmembrane region" description="Helical" evidence="8">
    <location>
        <begin position="109"/>
        <end position="127"/>
    </location>
</feature>
<dbReference type="PANTHER" id="PTHR30472">
    <property type="entry name" value="FERRIC ENTEROBACTIN TRANSPORT SYSTEM PERMEASE PROTEIN"/>
    <property type="match status" value="1"/>
</dbReference>
<feature type="transmembrane region" description="Helical" evidence="8">
    <location>
        <begin position="208"/>
        <end position="226"/>
    </location>
</feature>
<organism evidence="9 10">
    <name type="scientific">Nocardioides salarius</name>
    <dbReference type="NCBI Taxonomy" id="374513"/>
    <lineage>
        <taxon>Bacteria</taxon>
        <taxon>Bacillati</taxon>
        <taxon>Actinomycetota</taxon>
        <taxon>Actinomycetes</taxon>
        <taxon>Propionibacteriales</taxon>
        <taxon>Nocardioidaceae</taxon>
        <taxon>Nocardioides</taxon>
    </lineage>
</organism>
<reference evidence="9 10" key="1">
    <citation type="submission" date="2021-01" db="EMBL/GenBank/DDBJ databases">
        <title>Sequencing the genomes of 1000 actinobacteria strains.</title>
        <authorList>
            <person name="Klenk H.-P."/>
        </authorList>
    </citation>
    <scope>NUCLEOTIDE SEQUENCE [LARGE SCALE GENOMIC DNA]</scope>
    <source>
        <strain evidence="9 10">DSM 18239</strain>
    </source>
</reference>
<dbReference type="PANTHER" id="PTHR30472:SF27">
    <property type="entry name" value="PETROBACTIN IMPORT SYSTEM PERMEASE PROTEIN YCLN"/>
    <property type="match status" value="1"/>
</dbReference>
<accession>A0ABS2M9M7</accession>
<feature type="transmembrane region" description="Helical" evidence="8">
    <location>
        <begin position="27"/>
        <end position="49"/>
    </location>
</feature>
<keyword evidence="10" id="KW-1185">Reference proteome</keyword>
<evidence type="ECO:0000256" key="5">
    <source>
        <dbReference type="ARBA" id="ARBA00022692"/>
    </source>
</evidence>
<evidence type="ECO:0000313" key="9">
    <source>
        <dbReference type="EMBL" id="MBM7507888.1"/>
    </source>
</evidence>
<dbReference type="InterPro" id="IPR000522">
    <property type="entry name" value="ABC_transptr_permease_BtuC"/>
</dbReference>
<evidence type="ECO:0000256" key="2">
    <source>
        <dbReference type="ARBA" id="ARBA00007935"/>
    </source>
</evidence>
<dbReference type="RefSeq" id="WP_204797185.1">
    <property type="nucleotide sequence ID" value="NZ_JACDTV010000010.1"/>
</dbReference>
<feature type="transmembrane region" description="Helical" evidence="8">
    <location>
        <begin position="291"/>
        <end position="309"/>
    </location>
</feature>
<comment type="subcellular location">
    <subcellularLocation>
        <location evidence="1">Cell membrane</location>
        <topology evidence="1">Multi-pass membrane protein</topology>
    </subcellularLocation>
</comment>
<dbReference type="EMBL" id="JAFBBZ010000001">
    <property type="protein sequence ID" value="MBM7507888.1"/>
    <property type="molecule type" value="Genomic_DNA"/>
</dbReference>
<keyword evidence="4" id="KW-1003">Cell membrane</keyword>